<dbReference type="Gene3D" id="3.40.50.10690">
    <property type="entry name" value="putative lor/sdh protein like domains"/>
    <property type="match status" value="1"/>
</dbReference>
<evidence type="ECO:0000256" key="4">
    <source>
        <dbReference type="ARBA" id="ARBA00023239"/>
    </source>
</evidence>
<dbReference type="NCBIfam" id="TIGR00300">
    <property type="entry name" value="TIGR00300 family protein"/>
    <property type="match status" value="1"/>
</dbReference>
<keyword evidence="4" id="KW-0456">Lyase</keyword>
<dbReference type="InterPro" id="IPR048963">
    <property type="entry name" value="ArgZ/ArgE-like_C_2nd"/>
</dbReference>
<feature type="domain" description="LOR/SDH bifunctional enzyme conserved" evidence="6">
    <location>
        <begin position="42"/>
        <end position="139"/>
    </location>
</feature>
<accession>A0A6J7KA95</accession>
<dbReference type="Pfam" id="PF21570">
    <property type="entry name" value="ArgZ-like_C_2nd"/>
    <property type="match status" value="1"/>
</dbReference>
<gene>
    <name evidence="9" type="ORF">UFOPK3662_02663</name>
</gene>
<evidence type="ECO:0000256" key="5">
    <source>
        <dbReference type="ARBA" id="ARBA00066346"/>
    </source>
</evidence>
<sequence>MGTTDTACQRRALPTAPTKFATHSQALGEYGKGYSRWVGAKETVEVTGHLMDTGVLSRILDDIRDYGGDYVLDQFEVGHEAHDPSSARITVEADDDESLQRLLMRLQTRGVNPTSIAEASTRPAERDGVLPDGFYATTNLDTRVHVDGAWHDVENPEMDCGLVVDASSPGLRVRTVPMTDVRTGMRVVVGTAGIRVSVPSRDDGADTFATVEAELAGERPQTVLVRQVADGMRQARADGRRLLWVVGPGVVHTGAVPAMVALVRAGFVDVLFAGNALATRDIESALYGTSIGVEVSTQGGEHGHEHRVRALNTIRKAGSIAAAVDEGTVTSGIMHALVTGRKPFVLVGSVRDDAPLPDVHTDVVAGQRAMRAEIRDVGYCLMLAAQLHAVATANILPASVPLVCVDLDPATVTRIVDRGTARGRGIVTDVGLFLEQLALELVTGYPRG</sequence>
<feature type="domain" description="Arginine dihydrolase ArgZ/ArgE-like C-terminal first subdomain" evidence="8">
    <location>
        <begin position="142"/>
        <end position="225"/>
    </location>
</feature>
<evidence type="ECO:0000259" key="8">
    <source>
        <dbReference type="Pfam" id="PF21571"/>
    </source>
</evidence>
<dbReference type="InterPro" id="IPR007545">
    <property type="entry name" value="LOR/SDH_bifunc_enz_cons_dom"/>
</dbReference>
<evidence type="ECO:0000256" key="1">
    <source>
        <dbReference type="ARBA" id="ARBA00001911"/>
    </source>
</evidence>
<evidence type="ECO:0000259" key="7">
    <source>
        <dbReference type="Pfam" id="PF21570"/>
    </source>
</evidence>
<dbReference type="Gene3D" id="2.40.420.10">
    <property type="entry name" value="conserved putative lor/sdh protein from methanococcus maripaludis s2 domain"/>
    <property type="match status" value="1"/>
</dbReference>
<protein>
    <recommendedName>
        <fullName evidence="5">ornithine cyclodeaminase</fullName>
        <ecNumber evidence="5">4.3.1.12</ecNumber>
    </recommendedName>
</protein>
<dbReference type="InterPro" id="IPR005239">
    <property type="entry name" value="ArgZ/ArgE-like"/>
</dbReference>
<dbReference type="Pfam" id="PF21571">
    <property type="entry name" value="ArgZ-like_C_1st"/>
    <property type="match status" value="1"/>
</dbReference>
<feature type="domain" description="Arginine dihydrolase ArgZ/ArgE-like C-terminal second subdomain" evidence="7">
    <location>
        <begin position="227"/>
        <end position="437"/>
    </location>
</feature>
<evidence type="ECO:0000256" key="2">
    <source>
        <dbReference type="ARBA" id="ARBA00022741"/>
    </source>
</evidence>
<comment type="cofactor">
    <cofactor evidence="1">
        <name>NAD(+)</name>
        <dbReference type="ChEBI" id="CHEBI:57540"/>
    </cofactor>
</comment>
<keyword evidence="2" id="KW-0547">Nucleotide-binding</keyword>
<organism evidence="9">
    <name type="scientific">freshwater metagenome</name>
    <dbReference type="NCBI Taxonomy" id="449393"/>
    <lineage>
        <taxon>unclassified sequences</taxon>
        <taxon>metagenomes</taxon>
        <taxon>ecological metagenomes</taxon>
    </lineage>
</organism>
<evidence type="ECO:0000313" key="9">
    <source>
        <dbReference type="EMBL" id="CAB4952756.1"/>
    </source>
</evidence>
<evidence type="ECO:0000256" key="3">
    <source>
        <dbReference type="ARBA" id="ARBA00023027"/>
    </source>
</evidence>
<dbReference type="AlphaFoldDB" id="A0A6J7KA95"/>
<name>A0A6J7KA95_9ZZZZ</name>
<dbReference type="Pfam" id="PF04455">
    <property type="entry name" value="Saccharop_dh_N"/>
    <property type="match status" value="1"/>
</dbReference>
<dbReference type="CDD" id="cd12144">
    <property type="entry name" value="SDH_N_domain"/>
    <property type="match status" value="1"/>
</dbReference>
<dbReference type="GO" id="GO:0000166">
    <property type="term" value="F:nucleotide binding"/>
    <property type="evidence" value="ECO:0007669"/>
    <property type="project" value="UniProtKB-KW"/>
</dbReference>
<reference evidence="9" key="1">
    <citation type="submission" date="2020-05" db="EMBL/GenBank/DDBJ databases">
        <authorList>
            <person name="Chiriac C."/>
            <person name="Salcher M."/>
            <person name="Ghai R."/>
            <person name="Kavagutti S V."/>
        </authorList>
    </citation>
    <scope>NUCLEOTIDE SEQUENCE</scope>
</reference>
<dbReference type="InterPro" id="IPR048964">
    <property type="entry name" value="ArgZ/ArgE-like_C_1st"/>
</dbReference>
<dbReference type="EMBL" id="CAFBMW010000024">
    <property type="protein sequence ID" value="CAB4952756.1"/>
    <property type="molecule type" value="Genomic_DNA"/>
</dbReference>
<keyword evidence="3" id="KW-0520">NAD</keyword>
<dbReference type="GO" id="GO:0008473">
    <property type="term" value="F:ornithine cyclodeaminase activity"/>
    <property type="evidence" value="ECO:0007669"/>
    <property type="project" value="UniProtKB-EC"/>
</dbReference>
<dbReference type="EC" id="4.3.1.12" evidence="5"/>
<evidence type="ECO:0000259" key="6">
    <source>
        <dbReference type="Pfam" id="PF04455"/>
    </source>
</evidence>
<proteinExistence type="predicted"/>